<dbReference type="Proteomes" id="UP000634136">
    <property type="component" value="Unassembled WGS sequence"/>
</dbReference>
<sequence>MLSLLASGNCRERKSSEGCRCAGSLHTLVGAALIVLLCFICADNKSACCLFSYVFVVFLLLYFVSTLIKEVYKSEKSIRRISKRINFVKSLVKEITGDFENHITDIYIYVDREAAMVEEMLRQSQNLPPISSTSTSHPANMANRVKVLSTCVFLGFDVDSSLNIVA</sequence>
<organism evidence="2 3">
    <name type="scientific">Senna tora</name>
    <dbReference type="NCBI Taxonomy" id="362788"/>
    <lineage>
        <taxon>Eukaryota</taxon>
        <taxon>Viridiplantae</taxon>
        <taxon>Streptophyta</taxon>
        <taxon>Embryophyta</taxon>
        <taxon>Tracheophyta</taxon>
        <taxon>Spermatophyta</taxon>
        <taxon>Magnoliopsida</taxon>
        <taxon>eudicotyledons</taxon>
        <taxon>Gunneridae</taxon>
        <taxon>Pentapetalae</taxon>
        <taxon>rosids</taxon>
        <taxon>fabids</taxon>
        <taxon>Fabales</taxon>
        <taxon>Fabaceae</taxon>
        <taxon>Caesalpinioideae</taxon>
        <taxon>Cassia clade</taxon>
        <taxon>Senna</taxon>
    </lineage>
</organism>
<name>A0A834SYZ6_9FABA</name>
<accession>A0A834SYZ6</accession>
<feature type="transmembrane region" description="Helical" evidence="1">
    <location>
        <begin position="54"/>
        <end position="72"/>
    </location>
</feature>
<keyword evidence="1" id="KW-0812">Transmembrane</keyword>
<reference evidence="2" key="1">
    <citation type="submission" date="2020-09" db="EMBL/GenBank/DDBJ databases">
        <title>Genome-Enabled Discovery of Anthraquinone Biosynthesis in Senna tora.</title>
        <authorList>
            <person name="Kang S.-H."/>
            <person name="Pandey R.P."/>
            <person name="Lee C.-M."/>
            <person name="Sim J.-S."/>
            <person name="Jeong J.-T."/>
            <person name="Choi B.-S."/>
            <person name="Jung M."/>
            <person name="Ginzburg D."/>
            <person name="Zhao K."/>
            <person name="Won S.Y."/>
            <person name="Oh T.-J."/>
            <person name="Yu Y."/>
            <person name="Kim N.-H."/>
            <person name="Lee O.R."/>
            <person name="Lee T.-H."/>
            <person name="Bashyal P."/>
            <person name="Kim T.-S."/>
            <person name="Lee W.-H."/>
            <person name="Kawkins C."/>
            <person name="Kim C.-K."/>
            <person name="Kim J.S."/>
            <person name="Ahn B.O."/>
            <person name="Rhee S.Y."/>
            <person name="Sohng J.K."/>
        </authorList>
    </citation>
    <scope>NUCLEOTIDE SEQUENCE</scope>
    <source>
        <tissue evidence="2">Leaf</tissue>
    </source>
</reference>
<dbReference type="EMBL" id="JAAIUW010000010">
    <property type="protein sequence ID" value="KAF7812306.1"/>
    <property type="molecule type" value="Genomic_DNA"/>
</dbReference>
<feature type="transmembrane region" description="Helical" evidence="1">
    <location>
        <begin position="21"/>
        <end position="42"/>
    </location>
</feature>
<dbReference type="AlphaFoldDB" id="A0A834SYZ6"/>
<keyword evidence="1" id="KW-0472">Membrane</keyword>
<evidence type="ECO:0000256" key="1">
    <source>
        <dbReference type="SAM" id="Phobius"/>
    </source>
</evidence>
<keyword evidence="1" id="KW-1133">Transmembrane helix</keyword>
<dbReference type="OrthoDB" id="397265at2759"/>
<evidence type="ECO:0000313" key="2">
    <source>
        <dbReference type="EMBL" id="KAF7812306.1"/>
    </source>
</evidence>
<comment type="caution">
    <text evidence="2">The sequence shown here is derived from an EMBL/GenBank/DDBJ whole genome shotgun (WGS) entry which is preliminary data.</text>
</comment>
<keyword evidence="3" id="KW-1185">Reference proteome</keyword>
<protein>
    <submittedName>
        <fullName evidence="2">Protein RIK</fullName>
    </submittedName>
</protein>
<evidence type="ECO:0000313" key="3">
    <source>
        <dbReference type="Proteomes" id="UP000634136"/>
    </source>
</evidence>
<gene>
    <name evidence="2" type="ORF">G2W53_033282</name>
</gene>
<proteinExistence type="predicted"/>